<dbReference type="Proteomes" id="UP000243799">
    <property type="component" value="Unassembled WGS sequence"/>
</dbReference>
<dbReference type="STRING" id="490629.SAMN05216266_102124"/>
<dbReference type="InterPro" id="IPR050707">
    <property type="entry name" value="HTH_MetabolicPath_Reg"/>
</dbReference>
<dbReference type="InterPro" id="IPR029016">
    <property type="entry name" value="GAF-like_dom_sf"/>
</dbReference>
<evidence type="ECO:0000259" key="4">
    <source>
        <dbReference type="PROSITE" id="PS51077"/>
    </source>
</evidence>
<dbReference type="Pfam" id="PF01614">
    <property type="entry name" value="IclR_C"/>
    <property type="match status" value="1"/>
</dbReference>
<keyword evidence="1" id="KW-0805">Transcription regulation</keyword>
<dbReference type="GO" id="GO:0003700">
    <property type="term" value="F:DNA-binding transcription factor activity"/>
    <property type="evidence" value="ECO:0007669"/>
    <property type="project" value="TreeGrafter"/>
</dbReference>
<dbReference type="EMBL" id="FOKG01000002">
    <property type="protein sequence ID" value="SFA90794.1"/>
    <property type="molecule type" value="Genomic_DNA"/>
</dbReference>
<evidence type="ECO:0000256" key="3">
    <source>
        <dbReference type="ARBA" id="ARBA00023163"/>
    </source>
</evidence>
<dbReference type="InterPro" id="IPR012794">
    <property type="entry name" value="PcaR_PcaU"/>
</dbReference>
<sequence>MDDTAPEPRGAHHVQSLERGLAVIRAFGTGAQTLTLSDVARTTGLTRAAARRFLLTLVDLGYVAFDGKFFSLTARVLELGYSFLSGLSLPEVAQPHLEQLSTEVHESCSASVLDGTDIVYVARVAVSRIMTVSISVGTRFPAHATSMGHVLLAGLDKDALDDYFADARLNRLTSHTLTAPEDLRAELARVREQGYALVDQELEEGLRSVAAPVHDRHGRVTAAVNVSTHASRTTSEALRGDILPRLVAACRRIEADLAVTAPARSDR</sequence>
<keyword evidence="2" id="KW-0238">DNA-binding</keyword>
<gene>
    <name evidence="6" type="ORF">SAMN05216266_102124</name>
</gene>
<dbReference type="NCBIfam" id="TIGR02431">
    <property type="entry name" value="pcaR_pcaU"/>
    <property type="match status" value="1"/>
</dbReference>
<dbReference type="InterPro" id="IPR036388">
    <property type="entry name" value="WH-like_DNA-bd_sf"/>
</dbReference>
<protein>
    <submittedName>
        <fullName evidence="6">Transcriptional regulator, IclR family</fullName>
    </submittedName>
</protein>
<evidence type="ECO:0000256" key="2">
    <source>
        <dbReference type="ARBA" id="ARBA00023125"/>
    </source>
</evidence>
<evidence type="ECO:0000256" key="1">
    <source>
        <dbReference type="ARBA" id="ARBA00023015"/>
    </source>
</evidence>
<dbReference type="PROSITE" id="PS51078">
    <property type="entry name" value="ICLR_ED"/>
    <property type="match status" value="1"/>
</dbReference>
<dbReference type="Pfam" id="PF09339">
    <property type="entry name" value="HTH_IclR"/>
    <property type="match status" value="1"/>
</dbReference>
<dbReference type="GO" id="GO:0045893">
    <property type="term" value="P:positive regulation of DNA-templated transcription"/>
    <property type="evidence" value="ECO:0007669"/>
    <property type="project" value="InterPro"/>
</dbReference>
<name>A0A1I0WQH5_9PSEU</name>
<dbReference type="PANTHER" id="PTHR30136:SF34">
    <property type="entry name" value="TRANSCRIPTIONAL REGULATOR"/>
    <property type="match status" value="1"/>
</dbReference>
<dbReference type="SUPFAM" id="SSF46785">
    <property type="entry name" value="Winged helix' DNA-binding domain"/>
    <property type="match status" value="1"/>
</dbReference>
<dbReference type="PROSITE" id="PS51077">
    <property type="entry name" value="HTH_ICLR"/>
    <property type="match status" value="1"/>
</dbReference>
<dbReference type="GO" id="GO:0003677">
    <property type="term" value="F:DNA binding"/>
    <property type="evidence" value="ECO:0007669"/>
    <property type="project" value="UniProtKB-KW"/>
</dbReference>
<dbReference type="GO" id="GO:0045892">
    <property type="term" value="P:negative regulation of DNA-templated transcription"/>
    <property type="evidence" value="ECO:0007669"/>
    <property type="project" value="TreeGrafter"/>
</dbReference>
<keyword evidence="7" id="KW-1185">Reference proteome</keyword>
<reference evidence="7" key="1">
    <citation type="submission" date="2016-10" db="EMBL/GenBank/DDBJ databases">
        <authorList>
            <person name="Varghese N."/>
            <person name="Submissions S."/>
        </authorList>
    </citation>
    <scope>NUCLEOTIDE SEQUENCE [LARGE SCALE GENOMIC DNA]</scope>
    <source>
        <strain evidence="7">CGMCC 4.3568</strain>
    </source>
</reference>
<dbReference type="Gene3D" id="3.30.450.40">
    <property type="match status" value="1"/>
</dbReference>
<feature type="domain" description="IclR-ED" evidence="5">
    <location>
        <begin position="75"/>
        <end position="259"/>
    </location>
</feature>
<proteinExistence type="predicted"/>
<dbReference type="Gene3D" id="1.10.10.10">
    <property type="entry name" value="Winged helix-like DNA-binding domain superfamily/Winged helix DNA-binding domain"/>
    <property type="match status" value="1"/>
</dbReference>
<keyword evidence="3" id="KW-0804">Transcription</keyword>
<evidence type="ECO:0000313" key="6">
    <source>
        <dbReference type="EMBL" id="SFA90794.1"/>
    </source>
</evidence>
<dbReference type="GO" id="GO:0046278">
    <property type="term" value="P:3,4-dihydroxybenzoate metabolic process"/>
    <property type="evidence" value="ECO:0007669"/>
    <property type="project" value="InterPro"/>
</dbReference>
<accession>A0A1I0WQH5</accession>
<dbReference type="PANTHER" id="PTHR30136">
    <property type="entry name" value="HELIX-TURN-HELIX TRANSCRIPTIONAL REGULATOR, ICLR FAMILY"/>
    <property type="match status" value="1"/>
</dbReference>
<dbReference type="InterPro" id="IPR005471">
    <property type="entry name" value="Tscrpt_reg_IclR_N"/>
</dbReference>
<dbReference type="SMART" id="SM00346">
    <property type="entry name" value="HTH_ICLR"/>
    <property type="match status" value="1"/>
</dbReference>
<feature type="domain" description="HTH iclR-type" evidence="4">
    <location>
        <begin position="14"/>
        <end position="74"/>
    </location>
</feature>
<organism evidence="6 7">
    <name type="scientific">Amycolatopsis marina</name>
    <dbReference type="NCBI Taxonomy" id="490629"/>
    <lineage>
        <taxon>Bacteria</taxon>
        <taxon>Bacillati</taxon>
        <taxon>Actinomycetota</taxon>
        <taxon>Actinomycetes</taxon>
        <taxon>Pseudonocardiales</taxon>
        <taxon>Pseudonocardiaceae</taxon>
        <taxon>Amycolatopsis</taxon>
    </lineage>
</organism>
<dbReference type="OrthoDB" id="9807558at2"/>
<dbReference type="InterPro" id="IPR036390">
    <property type="entry name" value="WH_DNA-bd_sf"/>
</dbReference>
<evidence type="ECO:0000313" key="7">
    <source>
        <dbReference type="Proteomes" id="UP000243799"/>
    </source>
</evidence>
<dbReference type="RefSeq" id="WP_091670141.1">
    <property type="nucleotide sequence ID" value="NZ_FOKG01000002.1"/>
</dbReference>
<evidence type="ECO:0000259" key="5">
    <source>
        <dbReference type="PROSITE" id="PS51078"/>
    </source>
</evidence>
<dbReference type="AlphaFoldDB" id="A0A1I0WQH5"/>
<dbReference type="SUPFAM" id="SSF55781">
    <property type="entry name" value="GAF domain-like"/>
    <property type="match status" value="1"/>
</dbReference>
<dbReference type="InterPro" id="IPR014757">
    <property type="entry name" value="Tscrpt_reg_IclR_C"/>
</dbReference>